<name>A0A087T1E7_STEMI</name>
<proteinExistence type="predicted"/>
<dbReference type="Gene3D" id="3.30.420.10">
    <property type="entry name" value="Ribonuclease H-like superfamily/Ribonuclease H"/>
    <property type="match status" value="1"/>
</dbReference>
<dbReference type="OrthoDB" id="6432852at2759"/>
<dbReference type="GO" id="GO:0003676">
    <property type="term" value="F:nucleic acid binding"/>
    <property type="evidence" value="ECO:0007669"/>
    <property type="project" value="InterPro"/>
</dbReference>
<evidence type="ECO:0008006" key="3">
    <source>
        <dbReference type="Google" id="ProtNLM"/>
    </source>
</evidence>
<accession>A0A087T1E7</accession>
<reference evidence="1 2" key="1">
    <citation type="submission" date="2013-11" db="EMBL/GenBank/DDBJ databases">
        <title>Genome sequencing of Stegodyphus mimosarum.</title>
        <authorList>
            <person name="Bechsgaard J."/>
        </authorList>
    </citation>
    <scope>NUCLEOTIDE SEQUENCE [LARGE SCALE GENOMIC DNA]</scope>
</reference>
<keyword evidence="2" id="KW-1185">Reference proteome</keyword>
<sequence>MGEDPLLNTPGKKRKSPANHKCEIDDFDKCVIRQTIQDFYIKEKKVPSVRKLLPVLRQKIDFPWQKDSLCKVLRSMNFRWKKCVNKRKILIERPHIVFWRNNYLREMRKLRASGRHIVYIDETWIDSNLTFKKCWQHDTVLGAQINVSSKNRLIVVHAGSSAGFIPGAQLIYKASAQSGDYHGQMNYGNFEKWVLEKLLPNLRPQSVICMDSPYHTKIEDPTPRKYATKQTMVNWLMKKTICCDPKMRKAELFNLIECNRPKNVIYKIDNIINENGHHVVRLPPYHCDLNAIEYVWSSVKRLIRERNVTGDLSLENLKKSTQKALDEVTSQEWQGHCNHVEKLENSYWDKDELLEEIVDELIIQTGSSDSASDSEGTESCDSTNVVSYDTGNVWYRKFKNKDYDIQEAVHTVADDAQLCDLWKKISMQPLESLLGC</sequence>
<dbReference type="AlphaFoldDB" id="A0A087T1E7"/>
<dbReference type="EMBL" id="KK112951">
    <property type="protein sequence ID" value="KFM58936.1"/>
    <property type="molecule type" value="Genomic_DNA"/>
</dbReference>
<dbReference type="PANTHER" id="PTHR33939:SF1">
    <property type="entry name" value="DUF4371 DOMAIN-CONTAINING PROTEIN"/>
    <property type="match status" value="1"/>
</dbReference>
<feature type="non-terminal residue" evidence="1">
    <location>
        <position position="436"/>
    </location>
</feature>
<dbReference type="OMA" id="FERCAIR"/>
<evidence type="ECO:0000313" key="2">
    <source>
        <dbReference type="Proteomes" id="UP000054359"/>
    </source>
</evidence>
<evidence type="ECO:0000313" key="1">
    <source>
        <dbReference type="EMBL" id="KFM58936.1"/>
    </source>
</evidence>
<gene>
    <name evidence="1" type="ORF">X975_22172</name>
</gene>
<organism evidence="1 2">
    <name type="scientific">Stegodyphus mimosarum</name>
    <name type="common">African social velvet spider</name>
    <dbReference type="NCBI Taxonomy" id="407821"/>
    <lineage>
        <taxon>Eukaryota</taxon>
        <taxon>Metazoa</taxon>
        <taxon>Ecdysozoa</taxon>
        <taxon>Arthropoda</taxon>
        <taxon>Chelicerata</taxon>
        <taxon>Arachnida</taxon>
        <taxon>Araneae</taxon>
        <taxon>Araneomorphae</taxon>
        <taxon>Entelegynae</taxon>
        <taxon>Eresoidea</taxon>
        <taxon>Eresidae</taxon>
        <taxon>Stegodyphus</taxon>
    </lineage>
</organism>
<dbReference type="PANTHER" id="PTHR33939">
    <property type="entry name" value="PROTEIN CBG22215"/>
    <property type="match status" value="1"/>
</dbReference>
<dbReference type="Proteomes" id="UP000054359">
    <property type="component" value="Unassembled WGS sequence"/>
</dbReference>
<dbReference type="InterPro" id="IPR036397">
    <property type="entry name" value="RNaseH_sf"/>
</dbReference>
<protein>
    <recommendedName>
        <fullName evidence="3">Tc1-like transposase DDE domain-containing protein</fullName>
    </recommendedName>
</protein>